<evidence type="ECO:0000256" key="1">
    <source>
        <dbReference type="SAM" id="Phobius"/>
    </source>
</evidence>
<evidence type="ECO:0000313" key="2">
    <source>
        <dbReference type="EMBL" id="MFC4726710.1"/>
    </source>
</evidence>
<reference evidence="3" key="1">
    <citation type="journal article" date="2019" name="Int. J. Syst. Evol. Microbiol.">
        <title>The Global Catalogue of Microorganisms (GCM) 10K type strain sequencing project: providing services to taxonomists for standard genome sequencing and annotation.</title>
        <authorList>
            <consortium name="The Broad Institute Genomics Platform"/>
            <consortium name="The Broad Institute Genome Sequencing Center for Infectious Disease"/>
            <person name="Wu L."/>
            <person name="Ma J."/>
        </authorList>
    </citation>
    <scope>NUCLEOTIDE SEQUENCE [LARGE SCALE GENOMIC DNA]</scope>
    <source>
        <strain evidence="3">CGMCC 1.13574</strain>
    </source>
</reference>
<keyword evidence="1" id="KW-0472">Membrane</keyword>
<gene>
    <name evidence="2" type="ORF">ACFO3Q_00765</name>
</gene>
<proteinExistence type="predicted"/>
<dbReference type="PANTHER" id="PTHR38684">
    <property type="entry name" value="PROTEIN AMPE"/>
    <property type="match status" value="1"/>
</dbReference>
<comment type="caution">
    <text evidence="2">The sequence shown here is derived from an EMBL/GenBank/DDBJ whole genome shotgun (WGS) entry which is preliminary data.</text>
</comment>
<dbReference type="InterPro" id="IPR052966">
    <property type="entry name" value="Beta-lactamase_Reg"/>
</dbReference>
<dbReference type="EMBL" id="JBHSGG010000002">
    <property type="protein sequence ID" value="MFC4726710.1"/>
    <property type="molecule type" value="Genomic_DNA"/>
</dbReference>
<dbReference type="Proteomes" id="UP001595892">
    <property type="component" value="Unassembled WGS sequence"/>
</dbReference>
<protein>
    <submittedName>
        <fullName evidence="2">Uncharacterized protein</fullName>
    </submittedName>
</protein>
<accession>A0ABV9NIE0</accession>
<sequence length="304" mass="32206">MSVALIALVAALVVSYLVPSSPALRSMRWFAAWSSWLAERLRADRDPLEPVSPAAGWLGLLALTAPPLLLLALLQGALEGGFVAALFSFLVLFYAWGPRDLDRDVSAAVAAPDTAGRRMALAALAPERAGAEVVGEQAVDLVFRAALVRWFGVLLWFLLLGPFGALGYRLIATAAEAVPRADLPPGVADAALVARRILDWPAAQLVTLTLALVADFDAVIGAWRDWHAGPVRLEPGFLYAAGRATVRVELSADGACEEGATLAPDAFEAACGRARLRDAMSLAWRVLLAWLAVLALLVIAGWVA</sequence>
<feature type="transmembrane region" description="Helical" evidence="1">
    <location>
        <begin position="81"/>
        <end position="97"/>
    </location>
</feature>
<name>A0ABV9NIE0_9GAMM</name>
<evidence type="ECO:0000313" key="3">
    <source>
        <dbReference type="Proteomes" id="UP001595892"/>
    </source>
</evidence>
<feature type="transmembrane region" description="Helical" evidence="1">
    <location>
        <begin position="282"/>
        <end position="303"/>
    </location>
</feature>
<keyword evidence="1" id="KW-1133">Transmembrane helix</keyword>
<organism evidence="2 3">
    <name type="scientific">Coralloluteibacterium thermophilum</name>
    <dbReference type="NCBI Taxonomy" id="2707049"/>
    <lineage>
        <taxon>Bacteria</taxon>
        <taxon>Pseudomonadati</taxon>
        <taxon>Pseudomonadota</taxon>
        <taxon>Gammaproteobacteria</taxon>
        <taxon>Lysobacterales</taxon>
        <taxon>Lysobacteraceae</taxon>
        <taxon>Coralloluteibacterium</taxon>
    </lineage>
</organism>
<dbReference type="PANTHER" id="PTHR38684:SF1">
    <property type="entry name" value="PROTEIN AMPE"/>
    <property type="match status" value="1"/>
</dbReference>
<dbReference type="RefSeq" id="WP_377002627.1">
    <property type="nucleotide sequence ID" value="NZ_JBHSGG010000002.1"/>
</dbReference>
<keyword evidence="3" id="KW-1185">Reference proteome</keyword>
<feature type="transmembrane region" description="Helical" evidence="1">
    <location>
        <begin position="150"/>
        <end position="171"/>
    </location>
</feature>
<feature type="transmembrane region" description="Helical" evidence="1">
    <location>
        <begin position="54"/>
        <end position="74"/>
    </location>
</feature>
<keyword evidence="1" id="KW-0812">Transmembrane</keyword>